<reference evidence="1" key="2">
    <citation type="submission" date="2015-06" db="UniProtKB">
        <authorList>
            <consortium name="EnsemblProtists"/>
        </authorList>
    </citation>
    <scope>IDENTIFICATION</scope>
    <source>
        <strain evidence="1">Emoy2</strain>
    </source>
</reference>
<dbReference type="InParanoid" id="M4B6D5"/>
<organism evidence="1 2">
    <name type="scientific">Hyaloperonospora arabidopsidis (strain Emoy2)</name>
    <name type="common">Downy mildew agent</name>
    <name type="synonym">Peronospora arabidopsidis</name>
    <dbReference type="NCBI Taxonomy" id="559515"/>
    <lineage>
        <taxon>Eukaryota</taxon>
        <taxon>Sar</taxon>
        <taxon>Stramenopiles</taxon>
        <taxon>Oomycota</taxon>
        <taxon>Peronosporomycetes</taxon>
        <taxon>Peronosporales</taxon>
        <taxon>Peronosporaceae</taxon>
        <taxon>Hyaloperonospora</taxon>
    </lineage>
</organism>
<protein>
    <submittedName>
        <fullName evidence="1">Uncharacterized protein</fullName>
    </submittedName>
</protein>
<proteinExistence type="predicted"/>
<dbReference type="EMBL" id="JH598543">
    <property type="status" value="NOT_ANNOTATED_CDS"/>
    <property type="molecule type" value="Genomic_DNA"/>
</dbReference>
<reference evidence="2" key="1">
    <citation type="journal article" date="2010" name="Science">
        <title>Signatures of adaptation to obligate biotrophy in the Hyaloperonospora arabidopsidis genome.</title>
        <authorList>
            <person name="Baxter L."/>
            <person name="Tripathy S."/>
            <person name="Ishaque N."/>
            <person name="Boot N."/>
            <person name="Cabral A."/>
            <person name="Kemen E."/>
            <person name="Thines M."/>
            <person name="Ah-Fong A."/>
            <person name="Anderson R."/>
            <person name="Badejoko W."/>
            <person name="Bittner-Eddy P."/>
            <person name="Boore J.L."/>
            <person name="Chibucos M.C."/>
            <person name="Coates M."/>
            <person name="Dehal P."/>
            <person name="Delehaunty K."/>
            <person name="Dong S."/>
            <person name="Downton P."/>
            <person name="Dumas B."/>
            <person name="Fabro G."/>
            <person name="Fronick C."/>
            <person name="Fuerstenberg S.I."/>
            <person name="Fulton L."/>
            <person name="Gaulin E."/>
            <person name="Govers F."/>
            <person name="Hughes L."/>
            <person name="Humphray S."/>
            <person name="Jiang R.H."/>
            <person name="Judelson H."/>
            <person name="Kamoun S."/>
            <person name="Kyung K."/>
            <person name="Meijer H."/>
            <person name="Minx P."/>
            <person name="Morris P."/>
            <person name="Nelson J."/>
            <person name="Phuntumart V."/>
            <person name="Qutob D."/>
            <person name="Rehmany A."/>
            <person name="Rougon-Cardoso A."/>
            <person name="Ryden P."/>
            <person name="Torto-Alalibo T."/>
            <person name="Studholme D."/>
            <person name="Wang Y."/>
            <person name="Win J."/>
            <person name="Wood J."/>
            <person name="Clifton S.W."/>
            <person name="Rogers J."/>
            <person name="Van den Ackerveken G."/>
            <person name="Jones J.D."/>
            <person name="McDowell J.M."/>
            <person name="Beynon J."/>
            <person name="Tyler B.M."/>
        </authorList>
    </citation>
    <scope>NUCLEOTIDE SEQUENCE [LARGE SCALE GENOMIC DNA]</scope>
    <source>
        <strain evidence="2">Emoy2</strain>
    </source>
</reference>
<dbReference type="HOGENOM" id="CLU_2854456_0_0_1"/>
<evidence type="ECO:0000313" key="2">
    <source>
        <dbReference type="Proteomes" id="UP000011713"/>
    </source>
</evidence>
<name>M4B6D5_HYAAE</name>
<dbReference type="VEuPathDB" id="FungiDB:HpaG801836"/>
<dbReference type="AlphaFoldDB" id="M4B6D5"/>
<keyword evidence="2" id="KW-1185">Reference proteome</keyword>
<sequence length="65" mass="7300">MSASAYEVQVEHSFVWMRTAGPMSLHKLYIRIDTNLATGTDVDYLVSSIEFGMSHCTFGNLASRR</sequence>
<accession>M4B6D5</accession>
<dbReference type="Proteomes" id="UP000011713">
    <property type="component" value="Unassembled WGS sequence"/>
</dbReference>
<dbReference type="EnsemblProtists" id="HpaT801836">
    <property type="protein sequence ID" value="HpaP801836"/>
    <property type="gene ID" value="HpaG801836"/>
</dbReference>
<evidence type="ECO:0000313" key="1">
    <source>
        <dbReference type="EnsemblProtists" id="HpaP801836"/>
    </source>
</evidence>